<dbReference type="AlphaFoldDB" id="A0A9E7D208"/>
<dbReference type="RefSeq" id="WP_255843289.1">
    <property type="nucleotide sequence ID" value="NZ_CP094358.1"/>
</dbReference>
<dbReference type="KEGG" id="fbm:MQE35_18220"/>
<name>A0A9E7D208_9FLAO</name>
<proteinExistence type="predicted"/>
<sequence>MGIGKENGLRGFPVSHPENKMGNKVLFASHPENKMSNKVLFVSHPEKKISYGNFP</sequence>
<keyword evidence="2" id="KW-1185">Reference proteome</keyword>
<dbReference type="Proteomes" id="UP000831290">
    <property type="component" value="Chromosome"/>
</dbReference>
<evidence type="ECO:0000313" key="1">
    <source>
        <dbReference type="EMBL" id="UOB17663.1"/>
    </source>
</evidence>
<gene>
    <name evidence="1" type="ORF">MQE35_18220</name>
</gene>
<reference evidence="1" key="1">
    <citation type="submission" date="2022-03" db="EMBL/GenBank/DDBJ databases">
        <title>Description of Abyssus ytuae gen. nov., sp. nov., a novel member of the family Flavobacteriaceae isolated from the sediment of Mariana Trench.</title>
        <authorList>
            <person name="Zhang J."/>
            <person name="Xu X."/>
        </authorList>
    </citation>
    <scope>NUCLEOTIDE SEQUENCE</scope>
    <source>
        <strain evidence="1">MT3330</strain>
    </source>
</reference>
<evidence type="ECO:0000313" key="2">
    <source>
        <dbReference type="Proteomes" id="UP000831290"/>
    </source>
</evidence>
<protein>
    <submittedName>
        <fullName evidence="1">Uncharacterized protein</fullName>
    </submittedName>
</protein>
<dbReference type="EMBL" id="CP094358">
    <property type="protein sequence ID" value="UOB17663.1"/>
    <property type="molecule type" value="Genomic_DNA"/>
</dbReference>
<organism evidence="1 2">
    <name type="scientific">Abyssalbus ytuae</name>
    <dbReference type="NCBI Taxonomy" id="2926907"/>
    <lineage>
        <taxon>Bacteria</taxon>
        <taxon>Pseudomonadati</taxon>
        <taxon>Bacteroidota</taxon>
        <taxon>Flavobacteriia</taxon>
        <taxon>Flavobacteriales</taxon>
        <taxon>Flavobacteriaceae</taxon>
        <taxon>Abyssalbus</taxon>
    </lineage>
</organism>
<accession>A0A9E7D208</accession>